<dbReference type="GeneID" id="113393476"/>
<dbReference type="Proteomes" id="UP001652626">
    <property type="component" value="Chromosome 6"/>
</dbReference>
<dbReference type="Gene3D" id="3.40.50.720">
    <property type="entry name" value="NAD(P)-binding Rossmann-like Domain"/>
    <property type="match status" value="1"/>
</dbReference>
<organism evidence="3 4">
    <name type="scientific">Vanessa tameamea</name>
    <name type="common">Kamehameha butterfly</name>
    <dbReference type="NCBI Taxonomy" id="334116"/>
    <lineage>
        <taxon>Eukaryota</taxon>
        <taxon>Metazoa</taxon>
        <taxon>Ecdysozoa</taxon>
        <taxon>Arthropoda</taxon>
        <taxon>Hexapoda</taxon>
        <taxon>Insecta</taxon>
        <taxon>Pterygota</taxon>
        <taxon>Neoptera</taxon>
        <taxon>Endopterygota</taxon>
        <taxon>Lepidoptera</taxon>
        <taxon>Glossata</taxon>
        <taxon>Ditrysia</taxon>
        <taxon>Papilionoidea</taxon>
        <taxon>Nymphalidae</taxon>
        <taxon>Nymphalinae</taxon>
        <taxon>Vanessa</taxon>
    </lineage>
</organism>
<accession>A0A8B8HNL3</accession>
<name>A0A8B8HNL3_VANTA</name>
<dbReference type="PANTHER" id="PTHR43157">
    <property type="entry name" value="PHOSPHATIDYLINOSITOL-GLYCAN BIOSYNTHESIS CLASS F PROTEIN-RELATED"/>
    <property type="match status" value="1"/>
</dbReference>
<dbReference type="InterPro" id="IPR036291">
    <property type="entry name" value="NAD(P)-bd_dom_sf"/>
</dbReference>
<dbReference type="OrthoDB" id="191979at2759"/>
<evidence type="ECO:0000313" key="4">
    <source>
        <dbReference type="RefSeq" id="XP_026486150.2"/>
    </source>
</evidence>
<reference evidence="4" key="1">
    <citation type="submission" date="2025-08" db="UniProtKB">
        <authorList>
            <consortium name="RefSeq"/>
        </authorList>
    </citation>
    <scope>IDENTIFICATION</scope>
    <source>
        <tissue evidence="4">Whole body</tissue>
    </source>
</reference>
<protein>
    <submittedName>
        <fullName evidence="4">Retinol dehydrogenase 12-like</fullName>
    </submittedName>
</protein>
<dbReference type="PRINTS" id="PR00081">
    <property type="entry name" value="GDHRDH"/>
</dbReference>
<dbReference type="Pfam" id="PF00106">
    <property type="entry name" value="adh_short"/>
    <property type="match status" value="1"/>
</dbReference>
<sequence length="327" mass="35800">MSLLLCIVVGIIIVALIVGLYEKSTNAICTSKKRLDGKTAIVTGGTTGMGLQIATDFAERGARVIIACPFKNEGIDALKYISDKTSNTDVVFKILDLSSITSIREFATDVLNIEKRLDILMNNAGVGAVREFITDDGMSFIMQVNYFGQFLLTLLLLPLLNKTGTTSDPARIVNTSSVLHNFGFINIHKINDIRYWFPVQFYANSKLSVVLFAHELTKRLKRNNVVVNCVDPGMVGTGIFRSVGNILGGILTMIGFVLFKTPWLGAQTAIHVALDKKAGEISGQLFKNCKLTRAKRSAYNDKIAGELWNTSTSLVGLSSEAMEKCFQ</sequence>
<dbReference type="PRINTS" id="PR00080">
    <property type="entry name" value="SDRFAMILY"/>
</dbReference>
<keyword evidence="3" id="KW-1185">Reference proteome</keyword>
<dbReference type="RefSeq" id="XP_026486150.2">
    <property type="nucleotide sequence ID" value="XM_026630365.2"/>
</dbReference>
<keyword evidence="1" id="KW-0560">Oxidoreductase</keyword>
<dbReference type="OMA" id="MGLQIAT"/>
<dbReference type="SUPFAM" id="SSF51735">
    <property type="entry name" value="NAD(P)-binding Rossmann-fold domains"/>
    <property type="match status" value="1"/>
</dbReference>
<dbReference type="GO" id="GO:0016491">
    <property type="term" value="F:oxidoreductase activity"/>
    <property type="evidence" value="ECO:0007669"/>
    <property type="project" value="UniProtKB-KW"/>
</dbReference>
<evidence type="ECO:0000256" key="2">
    <source>
        <dbReference type="RuleBase" id="RU000363"/>
    </source>
</evidence>
<dbReference type="AlphaFoldDB" id="A0A8B8HNL3"/>
<evidence type="ECO:0000256" key="1">
    <source>
        <dbReference type="ARBA" id="ARBA00023002"/>
    </source>
</evidence>
<gene>
    <name evidence="4" type="primary">LOC113393476</name>
</gene>
<evidence type="ECO:0000313" key="3">
    <source>
        <dbReference type="Proteomes" id="UP001652626"/>
    </source>
</evidence>
<proteinExistence type="inferred from homology"/>
<comment type="similarity">
    <text evidence="2">Belongs to the short-chain dehydrogenases/reductases (SDR) family.</text>
</comment>
<dbReference type="PANTHER" id="PTHR43157:SF31">
    <property type="entry name" value="PHOSPHATIDYLINOSITOL-GLYCAN BIOSYNTHESIS CLASS F PROTEIN"/>
    <property type="match status" value="1"/>
</dbReference>
<dbReference type="InterPro" id="IPR002347">
    <property type="entry name" value="SDR_fam"/>
</dbReference>